<organism evidence="1">
    <name type="scientific">marine sediment metagenome</name>
    <dbReference type="NCBI Taxonomy" id="412755"/>
    <lineage>
        <taxon>unclassified sequences</taxon>
        <taxon>metagenomes</taxon>
        <taxon>ecological metagenomes</taxon>
    </lineage>
</organism>
<evidence type="ECO:0000313" key="1">
    <source>
        <dbReference type="EMBL" id="GAF93114.1"/>
    </source>
</evidence>
<proteinExistence type="predicted"/>
<name>X0TIP8_9ZZZZ</name>
<protein>
    <submittedName>
        <fullName evidence="1">Uncharacterized protein</fullName>
    </submittedName>
</protein>
<dbReference type="AlphaFoldDB" id="X0TIP8"/>
<dbReference type="EMBL" id="BARS01018317">
    <property type="protein sequence ID" value="GAF93114.1"/>
    <property type="molecule type" value="Genomic_DNA"/>
</dbReference>
<gene>
    <name evidence="1" type="ORF">S01H1_29818</name>
</gene>
<feature type="non-terminal residue" evidence="1">
    <location>
        <position position="1"/>
    </location>
</feature>
<sequence>FLHQLSAASDDVTQKPSIMSELNKYIHNGGFTHVLVPDEWFHKLDGTLRGCEVPVVELLGDHWIPWAVDKKKTYMKENEIKNAIVFSDRFQDAYSGMVNMHCVLGGYDSSVFRDRGVERDIDVLIHGSLGEDTHNWVYSVRNWLADVLPKIGEEEGFRVERWGHPGYWPKGERPKGNFTGAYSEVLNRAKIAIGGSSHWRLALKKFYEVPACGAILLSDLPLEDKAFFEGRVIKVDPKKVRTVGYKEELGRTIVDTLVKYEDSKEKLQPFRSEQDC</sequence>
<feature type="non-terminal residue" evidence="1">
    <location>
        <position position="276"/>
    </location>
</feature>
<reference evidence="1" key="1">
    <citation type="journal article" date="2014" name="Front. Microbiol.">
        <title>High frequency of phylogenetically diverse reductive dehalogenase-homologous genes in deep subseafloor sedimentary metagenomes.</title>
        <authorList>
            <person name="Kawai M."/>
            <person name="Futagami T."/>
            <person name="Toyoda A."/>
            <person name="Takaki Y."/>
            <person name="Nishi S."/>
            <person name="Hori S."/>
            <person name="Arai W."/>
            <person name="Tsubouchi T."/>
            <person name="Morono Y."/>
            <person name="Uchiyama I."/>
            <person name="Ito T."/>
            <person name="Fujiyama A."/>
            <person name="Inagaki F."/>
            <person name="Takami H."/>
        </authorList>
    </citation>
    <scope>NUCLEOTIDE SEQUENCE</scope>
    <source>
        <strain evidence="1">Expedition CK06-06</strain>
    </source>
</reference>
<accession>X0TIP8</accession>
<comment type="caution">
    <text evidence="1">The sequence shown here is derived from an EMBL/GenBank/DDBJ whole genome shotgun (WGS) entry which is preliminary data.</text>
</comment>